<evidence type="ECO:0000313" key="3">
    <source>
        <dbReference type="Proteomes" id="UP001497543"/>
    </source>
</evidence>
<dbReference type="EMBL" id="OY978857">
    <property type="protein sequence ID" value="CAK6597243.1"/>
    <property type="molecule type" value="Genomic_DNA"/>
</dbReference>
<organism evidence="2 3">
    <name type="scientific">Klebsiella phage vB_Kpn_K13PH07C1L</name>
    <dbReference type="NCBI Taxonomy" id="3071649"/>
    <lineage>
        <taxon>Viruses</taxon>
        <taxon>Duplodnaviria</taxon>
        <taxon>Heunggongvirae</taxon>
        <taxon>Uroviricota</taxon>
        <taxon>Caudoviricetes</taxon>
        <taxon>Autographivirales</taxon>
        <taxon>Autosignataviridae</taxon>
        <taxon>Molineuxvirinae</taxon>
        <taxon>Gansuvirus</taxon>
        <taxon>Gansuvirus K13PH07C1L</taxon>
    </lineage>
</organism>
<evidence type="ECO:0000256" key="1">
    <source>
        <dbReference type="SAM" id="Phobius"/>
    </source>
</evidence>
<sequence>MDFDYLILNLIFIVLTWSWTIRAFRVKETTQLLFNGKVIVTRNNKVMAWAILVLTVFNTASFIFFSVISSQ</sequence>
<keyword evidence="1" id="KW-0472">Membrane</keyword>
<keyword evidence="1" id="KW-0812">Transmembrane</keyword>
<keyword evidence="1" id="KW-1133">Transmembrane helix</keyword>
<gene>
    <name evidence="2" type="ORF">K13PH07C1L_LOCUS34</name>
</gene>
<evidence type="ECO:0000313" key="2">
    <source>
        <dbReference type="EMBL" id="CAK6597243.1"/>
    </source>
</evidence>
<keyword evidence="3" id="KW-1185">Reference proteome</keyword>
<protein>
    <submittedName>
        <fullName evidence="2">Uncharacterized protein</fullName>
    </submittedName>
</protein>
<feature type="transmembrane region" description="Helical" evidence="1">
    <location>
        <begin position="6"/>
        <end position="25"/>
    </location>
</feature>
<accession>A0AAV1MG09</accession>
<feature type="transmembrane region" description="Helical" evidence="1">
    <location>
        <begin position="46"/>
        <end position="68"/>
    </location>
</feature>
<dbReference type="Proteomes" id="UP001497543">
    <property type="component" value="Chromosome"/>
</dbReference>
<name>A0AAV1MG09_9CAUD</name>
<reference evidence="2 3" key="1">
    <citation type="submission" date="2023-10" db="EMBL/GenBank/DDBJ databases">
        <authorList>
            <person name="Robby Concha-Eloko"/>
            <person name="Pilar Barberan- Martinez"/>
            <person name="Rafael Sanjuan"/>
            <person name="Pilar Domingo-Calap"/>
        </authorList>
    </citation>
    <scope>NUCLEOTIDE SEQUENCE [LARGE SCALE GENOMIC DNA]</scope>
</reference>
<proteinExistence type="predicted"/>